<evidence type="ECO:0000256" key="3">
    <source>
        <dbReference type="ARBA" id="ARBA00022475"/>
    </source>
</evidence>
<evidence type="ECO:0000256" key="5">
    <source>
        <dbReference type="ARBA" id="ARBA00022692"/>
    </source>
</evidence>
<dbReference type="Pfam" id="PF00004">
    <property type="entry name" value="AAA"/>
    <property type="match status" value="1"/>
</dbReference>
<keyword evidence="6 15" id="KW-0479">Metal-binding</keyword>
<evidence type="ECO:0000313" key="19">
    <source>
        <dbReference type="Proteomes" id="UP000018769"/>
    </source>
</evidence>
<dbReference type="KEGG" id="dpb:BABL1_gene_680"/>
<dbReference type="InterPro" id="IPR041569">
    <property type="entry name" value="AAA_lid_3"/>
</dbReference>
<dbReference type="GO" id="GO:0006508">
    <property type="term" value="P:proteolysis"/>
    <property type="evidence" value="ECO:0007669"/>
    <property type="project" value="UniProtKB-KW"/>
</dbReference>
<dbReference type="AlphaFoldDB" id="V6DHB4"/>
<feature type="transmembrane region" description="Helical" evidence="15">
    <location>
        <begin position="12"/>
        <end position="33"/>
    </location>
</feature>
<keyword evidence="12 15" id="KW-0482">Metalloprotease</keyword>
<dbReference type="STRING" id="673862.BABL1_gene_680"/>
<proteinExistence type="inferred from homology"/>
<protein>
    <recommendedName>
        <fullName evidence="15">ATP-dependent zinc metalloprotease FtsH</fullName>
        <ecNumber evidence="15">3.4.24.-</ecNumber>
    </recommendedName>
</protein>
<dbReference type="InterPro" id="IPR037219">
    <property type="entry name" value="Peptidase_M41-like"/>
</dbReference>
<dbReference type="InterPro" id="IPR005936">
    <property type="entry name" value="FtsH"/>
</dbReference>
<keyword evidence="11 15" id="KW-1133">Transmembrane helix</keyword>
<dbReference type="SUPFAM" id="SSF140990">
    <property type="entry name" value="FtsH protease domain-like"/>
    <property type="match status" value="1"/>
</dbReference>
<feature type="domain" description="AAA+ ATPase" evidence="17">
    <location>
        <begin position="195"/>
        <end position="334"/>
    </location>
</feature>
<dbReference type="GO" id="GO:0008270">
    <property type="term" value="F:zinc ion binding"/>
    <property type="evidence" value="ECO:0007669"/>
    <property type="project" value="UniProtKB-UniRule"/>
</dbReference>
<dbReference type="EMBL" id="HG793133">
    <property type="protein sequence ID" value="CDK30338.1"/>
    <property type="molecule type" value="Genomic_DNA"/>
</dbReference>
<dbReference type="PANTHER" id="PTHR23076:SF97">
    <property type="entry name" value="ATP-DEPENDENT ZINC METALLOPROTEASE YME1L1"/>
    <property type="match status" value="1"/>
</dbReference>
<dbReference type="eggNOG" id="COG0465">
    <property type="taxonomic scope" value="Bacteria"/>
</dbReference>
<comment type="similarity">
    <text evidence="2 15">In the C-terminal section; belongs to the peptidase M41 family.</text>
</comment>
<gene>
    <name evidence="18" type="primary">ftsH_3</name>
    <name evidence="15" type="synonym">ftsH</name>
    <name evidence="18" type="ORF">BABL1_gene_680</name>
</gene>
<dbReference type="FunFam" id="1.20.58.760:FF:000001">
    <property type="entry name" value="ATP-dependent zinc metalloprotease FtsH"/>
    <property type="match status" value="1"/>
</dbReference>
<dbReference type="FunFam" id="3.40.50.300:FF:000001">
    <property type="entry name" value="ATP-dependent zinc metalloprotease FtsH"/>
    <property type="match status" value="1"/>
</dbReference>
<dbReference type="InterPro" id="IPR003593">
    <property type="entry name" value="AAA+_ATPase"/>
</dbReference>
<dbReference type="GO" id="GO:0005886">
    <property type="term" value="C:plasma membrane"/>
    <property type="evidence" value="ECO:0007669"/>
    <property type="project" value="UniProtKB-SubCell"/>
</dbReference>
<evidence type="ECO:0000313" key="18">
    <source>
        <dbReference type="EMBL" id="CDK30338.1"/>
    </source>
</evidence>
<comment type="similarity">
    <text evidence="16">Belongs to the AAA ATPase family.</text>
</comment>
<feature type="binding site" evidence="15">
    <location>
        <position position="502"/>
    </location>
    <ligand>
        <name>Zn(2+)</name>
        <dbReference type="ChEBI" id="CHEBI:29105"/>
        <note>catalytic</note>
    </ligand>
</feature>
<dbReference type="SUPFAM" id="SSF52540">
    <property type="entry name" value="P-loop containing nucleoside triphosphate hydrolases"/>
    <property type="match status" value="1"/>
</dbReference>
<dbReference type="Gene3D" id="3.30.720.210">
    <property type="match status" value="1"/>
</dbReference>
<comment type="caution">
    <text evidence="15">Lacks conserved residue(s) required for the propagation of feature annotation.</text>
</comment>
<comment type="cofactor">
    <cofactor evidence="15">
        <name>Zn(2+)</name>
        <dbReference type="ChEBI" id="CHEBI:29105"/>
    </cofactor>
    <text evidence="15">Binds 1 zinc ion per subunit.</text>
</comment>
<evidence type="ECO:0000259" key="17">
    <source>
        <dbReference type="SMART" id="SM00382"/>
    </source>
</evidence>
<dbReference type="Pfam" id="PF01434">
    <property type="entry name" value="Peptidase_M41"/>
    <property type="match status" value="1"/>
</dbReference>
<dbReference type="EC" id="3.4.24.-" evidence="15"/>
<keyword evidence="3 15" id="KW-1003">Cell membrane</keyword>
<evidence type="ECO:0000256" key="8">
    <source>
        <dbReference type="ARBA" id="ARBA00022801"/>
    </source>
</evidence>
<comment type="subcellular location">
    <subcellularLocation>
        <location evidence="15">Cell membrane</location>
        <topology evidence="15">Multi-pass membrane protein</topology>
        <orientation evidence="15">Cytoplasmic side</orientation>
    </subcellularLocation>
    <subcellularLocation>
        <location evidence="1">Membrane</location>
    </subcellularLocation>
</comment>
<keyword evidence="19" id="KW-1185">Reference proteome</keyword>
<evidence type="ECO:0000256" key="1">
    <source>
        <dbReference type="ARBA" id="ARBA00004370"/>
    </source>
</evidence>
<sequence>MKRINLRSIKNGPNIFAISIFVLAVLFTLTKLADVTRIVKTPTYTEFKKQVENGQVKSVEITGSEVTGTYKDDRSKFELNIPNPSVILDTLEKNNVDISFQYPSTDFSFWHLIFLLSFVMTPLIIWYFFRQAKGSGNGSNSIFSVSKSKAKMFMPSQIKFKFDSVAGVYEAKEELQDVVDFLKNPEKYSRLGAKLTKGVLLVGDPGNGKTLLAKAVAGEANCPFFSVSGSDFIEVFVGVGAARVRDLFAQARKNSPCIIFIDEIDAIGRQRGNGMSSHEEREQTLNQLLTEMDGFDTGNSSIVIIGATNRPDVLDKALLRPGRFDRQVPVPYPDLKSRLDILKVHIKDVKTDNNIDLTKIAKGTPGFSGADLANLINEAAINASKHNQNSVTVNDFEEARDKLILGKEQKTKVMTPEERKVTAFHEAGHTLIALLIPEHSNPIYKVTIIPRGSALGVTHSMPEREKYTESKEEMEAQVIMALGGRAAEELVFNRLETGAYSDFDKATDIVRKMVCFYGMSKELGTVIYQKDKYKYSEDTAKKIDNEIRNFMNDYYQRSLELLKNNREKLDKLANALLEKETLFSTEIYELLGMAQRTDHSFR</sequence>
<dbReference type="InterPro" id="IPR000642">
    <property type="entry name" value="Peptidase_M41"/>
</dbReference>
<dbReference type="FunFam" id="1.10.8.60:FF:000001">
    <property type="entry name" value="ATP-dependent zinc metalloprotease FtsH"/>
    <property type="match status" value="1"/>
</dbReference>
<evidence type="ECO:0000256" key="15">
    <source>
        <dbReference type="HAMAP-Rule" id="MF_01458"/>
    </source>
</evidence>
<dbReference type="Proteomes" id="UP000018769">
    <property type="component" value="Chromosome I"/>
</dbReference>
<dbReference type="InterPro" id="IPR003960">
    <property type="entry name" value="ATPase_AAA_CS"/>
</dbReference>
<dbReference type="Pfam" id="PF17862">
    <property type="entry name" value="AAA_lid_3"/>
    <property type="match status" value="1"/>
</dbReference>
<comment type="similarity">
    <text evidence="14 15">In the central section; belongs to the AAA ATPase family.</text>
</comment>
<reference evidence="18 19" key="1">
    <citation type="journal article" date="2015" name="Biol. Direct">
        <title>Babela massiliensis, a representative of a widespread bacterial phylum with unusual adaptations to parasitism in amoebae.</title>
        <authorList>
            <person name="Pagnier I."/>
            <person name="Yutin N."/>
            <person name="Croce O."/>
            <person name="Makarova K.S."/>
            <person name="Wolf Y.I."/>
            <person name="Benamar S."/>
            <person name="Raoult D."/>
            <person name="Koonin E.V."/>
            <person name="La Scola B."/>
        </authorList>
    </citation>
    <scope>NUCLEOTIDE SEQUENCE [LARGE SCALE GENOMIC DNA]</scope>
    <source>
        <strain evidence="19">BABL1</strain>
    </source>
</reference>
<dbReference type="PATRIC" id="fig|673862.3.peg.225"/>
<keyword evidence="10 15" id="KW-0067">ATP-binding</keyword>
<keyword evidence="13 15" id="KW-0472">Membrane</keyword>
<dbReference type="GO" id="GO:0004222">
    <property type="term" value="F:metalloendopeptidase activity"/>
    <property type="evidence" value="ECO:0007669"/>
    <property type="project" value="InterPro"/>
</dbReference>
<comment type="function">
    <text evidence="15">Acts as a processive, ATP-dependent zinc metallopeptidase for both cytoplasmic and membrane proteins. Plays a role in the quality control of integral membrane proteins.</text>
</comment>
<dbReference type="NCBIfam" id="TIGR01241">
    <property type="entry name" value="FtsH_fam"/>
    <property type="match status" value="1"/>
</dbReference>
<evidence type="ECO:0000256" key="9">
    <source>
        <dbReference type="ARBA" id="ARBA00022833"/>
    </source>
</evidence>
<keyword evidence="8 15" id="KW-0378">Hydrolase</keyword>
<dbReference type="SMART" id="SM00382">
    <property type="entry name" value="AAA"/>
    <property type="match status" value="1"/>
</dbReference>
<dbReference type="CDD" id="cd19501">
    <property type="entry name" value="RecA-like_FtsH"/>
    <property type="match status" value="1"/>
</dbReference>
<dbReference type="PANTHER" id="PTHR23076">
    <property type="entry name" value="METALLOPROTEASE M41 FTSH"/>
    <property type="match status" value="1"/>
</dbReference>
<dbReference type="Gene3D" id="1.10.8.60">
    <property type="match status" value="1"/>
</dbReference>
<dbReference type="GO" id="GO:0005524">
    <property type="term" value="F:ATP binding"/>
    <property type="evidence" value="ECO:0007669"/>
    <property type="project" value="UniProtKB-UniRule"/>
</dbReference>
<evidence type="ECO:0000256" key="2">
    <source>
        <dbReference type="ARBA" id="ARBA00010044"/>
    </source>
</evidence>
<comment type="subunit">
    <text evidence="15">Homohexamer.</text>
</comment>
<keyword evidence="4 15" id="KW-0645">Protease</keyword>
<dbReference type="RefSeq" id="WP_023791311.1">
    <property type="nucleotide sequence ID" value="NC_023003.1"/>
</dbReference>
<dbReference type="InterPro" id="IPR011546">
    <property type="entry name" value="Pept_M41_FtsH_extracell"/>
</dbReference>
<feature type="transmembrane region" description="Helical" evidence="15">
    <location>
        <begin position="109"/>
        <end position="129"/>
    </location>
</feature>
<dbReference type="InterPro" id="IPR003959">
    <property type="entry name" value="ATPase_AAA_core"/>
</dbReference>
<keyword evidence="9 15" id="KW-0862">Zinc</keyword>
<dbReference type="GO" id="GO:0004176">
    <property type="term" value="F:ATP-dependent peptidase activity"/>
    <property type="evidence" value="ECO:0007669"/>
    <property type="project" value="InterPro"/>
</dbReference>
<evidence type="ECO:0000256" key="11">
    <source>
        <dbReference type="ARBA" id="ARBA00022989"/>
    </source>
</evidence>
<dbReference type="OrthoDB" id="9809379at2"/>
<accession>V6DHB4</accession>
<evidence type="ECO:0000256" key="14">
    <source>
        <dbReference type="ARBA" id="ARBA00061570"/>
    </source>
</evidence>
<dbReference type="Gene3D" id="3.40.50.300">
    <property type="entry name" value="P-loop containing nucleotide triphosphate hydrolases"/>
    <property type="match status" value="1"/>
</dbReference>
<dbReference type="GO" id="GO:0030163">
    <property type="term" value="P:protein catabolic process"/>
    <property type="evidence" value="ECO:0007669"/>
    <property type="project" value="UniProtKB-UniRule"/>
</dbReference>
<dbReference type="InterPro" id="IPR027417">
    <property type="entry name" value="P-loop_NTPase"/>
</dbReference>
<keyword evidence="5 15" id="KW-0812">Transmembrane</keyword>
<feature type="active site" evidence="15">
    <location>
        <position position="426"/>
    </location>
</feature>
<evidence type="ECO:0000256" key="7">
    <source>
        <dbReference type="ARBA" id="ARBA00022741"/>
    </source>
</evidence>
<evidence type="ECO:0000256" key="13">
    <source>
        <dbReference type="ARBA" id="ARBA00023136"/>
    </source>
</evidence>
<name>V6DHB4_9BACT</name>
<dbReference type="Gene3D" id="1.20.58.760">
    <property type="entry name" value="Peptidase M41"/>
    <property type="match status" value="1"/>
</dbReference>
<evidence type="ECO:0000256" key="12">
    <source>
        <dbReference type="ARBA" id="ARBA00023049"/>
    </source>
</evidence>
<organism evidence="18 19">
    <name type="scientific">Candidatus Babela massiliensis</name>
    <dbReference type="NCBI Taxonomy" id="673862"/>
    <lineage>
        <taxon>Bacteria</taxon>
        <taxon>Candidatus Babelota</taxon>
        <taxon>Candidatus Babeliae</taxon>
        <taxon>Candidatus Babeliales</taxon>
        <taxon>Candidatus Babeliaceae</taxon>
        <taxon>Candidatus Babela</taxon>
    </lineage>
</organism>
<evidence type="ECO:0000256" key="10">
    <source>
        <dbReference type="ARBA" id="ARBA00022840"/>
    </source>
</evidence>
<evidence type="ECO:0000256" key="4">
    <source>
        <dbReference type="ARBA" id="ARBA00022670"/>
    </source>
</evidence>
<feature type="binding site" evidence="15">
    <location>
        <position position="425"/>
    </location>
    <ligand>
        <name>Zn(2+)</name>
        <dbReference type="ChEBI" id="CHEBI:29105"/>
        <note>catalytic</note>
    </ligand>
</feature>
<dbReference type="Pfam" id="PF06480">
    <property type="entry name" value="FtsH_ext"/>
    <property type="match status" value="1"/>
</dbReference>
<keyword evidence="7 15" id="KW-0547">Nucleotide-binding</keyword>
<feature type="binding site" evidence="15">
    <location>
        <position position="429"/>
    </location>
    <ligand>
        <name>Zn(2+)</name>
        <dbReference type="ChEBI" id="CHEBI:29105"/>
        <note>catalytic</note>
    </ligand>
</feature>
<dbReference type="GO" id="GO:0016887">
    <property type="term" value="F:ATP hydrolysis activity"/>
    <property type="evidence" value="ECO:0007669"/>
    <property type="project" value="UniProtKB-UniRule"/>
</dbReference>
<dbReference type="HAMAP" id="MF_01458">
    <property type="entry name" value="FtsH"/>
    <property type="match status" value="1"/>
</dbReference>
<dbReference type="PROSITE" id="PS00674">
    <property type="entry name" value="AAA"/>
    <property type="match status" value="1"/>
</dbReference>
<dbReference type="HOGENOM" id="CLU_000688_16_2_7"/>
<evidence type="ECO:0000256" key="16">
    <source>
        <dbReference type="RuleBase" id="RU003651"/>
    </source>
</evidence>
<evidence type="ECO:0000256" key="6">
    <source>
        <dbReference type="ARBA" id="ARBA00022723"/>
    </source>
</evidence>